<keyword evidence="4" id="KW-0238">DNA-binding</keyword>
<evidence type="ECO:0000313" key="5">
    <source>
        <dbReference type="Proteomes" id="UP001221558"/>
    </source>
</evidence>
<evidence type="ECO:0000259" key="3">
    <source>
        <dbReference type="PROSITE" id="PS50930"/>
    </source>
</evidence>
<protein>
    <submittedName>
        <fullName evidence="4">LytTR family DNA-binding domain-containing protein</fullName>
    </submittedName>
</protein>
<dbReference type="PROSITE" id="PS50930">
    <property type="entry name" value="HTH_LYTTR"/>
    <property type="match status" value="1"/>
</dbReference>
<evidence type="ECO:0000256" key="1">
    <source>
        <dbReference type="PROSITE-ProRule" id="PRU00169"/>
    </source>
</evidence>
<dbReference type="SUPFAM" id="SSF52172">
    <property type="entry name" value="CheY-like"/>
    <property type="match status" value="1"/>
</dbReference>
<proteinExistence type="predicted"/>
<dbReference type="InterPro" id="IPR046947">
    <property type="entry name" value="LytR-like"/>
</dbReference>
<dbReference type="GO" id="GO:0003677">
    <property type="term" value="F:DNA binding"/>
    <property type="evidence" value="ECO:0007669"/>
    <property type="project" value="UniProtKB-KW"/>
</dbReference>
<evidence type="ECO:0000259" key="2">
    <source>
        <dbReference type="PROSITE" id="PS50110"/>
    </source>
</evidence>
<feature type="domain" description="HTH LytTR-type" evidence="3">
    <location>
        <begin position="133"/>
        <end position="230"/>
    </location>
</feature>
<feature type="modified residue" description="4-aspartylphosphate" evidence="1">
    <location>
        <position position="55"/>
    </location>
</feature>
<reference evidence="4 5" key="1">
    <citation type="submission" date="2023-02" db="EMBL/GenBank/DDBJ databases">
        <title>Genome sequence of Sphingobacterium sp. KACC 22765.</title>
        <authorList>
            <person name="Kim S."/>
            <person name="Heo J."/>
            <person name="Kwon S.-W."/>
        </authorList>
    </citation>
    <scope>NUCLEOTIDE SEQUENCE [LARGE SCALE GENOMIC DNA]</scope>
    <source>
        <strain evidence="4 5">KACC 22765</strain>
    </source>
</reference>
<dbReference type="Proteomes" id="UP001221558">
    <property type="component" value="Chromosome"/>
</dbReference>
<dbReference type="InterPro" id="IPR001789">
    <property type="entry name" value="Sig_transdc_resp-reg_receiver"/>
</dbReference>
<dbReference type="Gene3D" id="3.40.50.2300">
    <property type="match status" value="1"/>
</dbReference>
<dbReference type="SMART" id="SM00448">
    <property type="entry name" value="REC"/>
    <property type="match status" value="1"/>
</dbReference>
<dbReference type="PANTHER" id="PTHR37299:SF1">
    <property type="entry name" value="STAGE 0 SPORULATION PROTEIN A HOMOLOG"/>
    <property type="match status" value="1"/>
</dbReference>
<dbReference type="SMART" id="SM00850">
    <property type="entry name" value="LytTR"/>
    <property type="match status" value="1"/>
</dbReference>
<name>A0ABY7WL10_9SPHI</name>
<gene>
    <name evidence="4" type="ORF">PQ465_07930</name>
</gene>
<keyword evidence="5" id="KW-1185">Reference proteome</keyword>
<evidence type="ECO:0000313" key="4">
    <source>
        <dbReference type="EMBL" id="WDF70296.1"/>
    </source>
</evidence>
<dbReference type="PANTHER" id="PTHR37299">
    <property type="entry name" value="TRANSCRIPTIONAL REGULATOR-RELATED"/>
    <property type="match status" value="1"/>
</dbReference>
<dbReference type="EMBL" id="CP117880">
    <property type="protein sequence ID" value="WDF70296.1"/>
    <property type="molecule type" value="Genomic_DNA"/>
</dbReference>
<dbReference type="Gene3D" id="2.40.50.1020">
    <property type="entry name" value="LytTr DNA-binding domain"/>
    <property type="match status" value="1"/>
</dbReference>
<dbReference type="RefSeq" id="WP_274269005.1">
    <property type="nucleotide sequence ID" value="NZ_CP117880.1"/>
</dbReference>
<dbReference type="InterPro" id="IPR007492">
    <property type="entry name" value="LytTR_DNA-bd_dom"/>
</dbReference>
<accession>A0ABY7WL10</accession>
<feature type="domain" description="Response regulatory" evidence="2">
    <location>
        <begin position="4"/>
        <end position="115"/>
    </location>
</feature>
<dbReference type="PROSITE" id="PS50110">
    <property type="entry name" value="RESPONSE_REGULATORY"/>
    <property type="match status" value="1"/>
</dbReference>
<organism evidence="4 5">
    <name type="scientific">Sphingobacterium oryzagri</name>
    <dbReference type="NCBI Taxonomy" id="3025669"/>
    <lineage>
        <taxon>Bacteria</taxon>
        <taxon>Pseudomonadati</taxon>
        <taxon>Bacteroidota</taxon>
        <taxon>Sphingobacteriia</taxon>
        <taxon>Sphingobacteriales</taxon>
        <taxon>Sphingobacteriaceae</taxon>
        <taxon>Sphingobacterium</taxon>
    </lineage>
</organism>
<keyword evidence="1" id="KW-0597">Phosphoprotein</keyword>
<dbReference type="Pfam" id="PF00072">
    <property type="entry name" value="Response_reg"/>
    <property type="match status" value="1"/>
</dbReference>
<dbReference type="Pfam" id="PF04397">
    <property type="entry name" value="LytTR"/>
    <property type="match status" value="1"/>
</dbReference>
<dbReference type="InterPro" id="IPR011006">
    <property type="entry name" value="CheY-like_superfamily"/>
</dbReference>
<sequence length="230" mass="26288">MKISCILIDDEPFALNILEDDLLQFPQIEVLAKFSSPLAVIDFLAEHAVDLIFSDIQMPEMLGTQFVRGLNNGPLIIFTTAFHQYALEGFELNVVDYLMKPIRKERLAVAIKKVEDQLRLRENQQASQPEDYIVVNVEYQKIKLLVRDILYIEGLKDYVKIYLVNRAHPLLTRSNLRGMESKLPAASFARIHNSFIVNKARVTALQPTKIFLDNVALPIGKKYTESIKSI</sequence>